<protein>
    <recommendedName>
        <fullName evidence="5">Zn(2)-C6 fungal-type domain-containing protein</fullName>
    </recommendedName>
</protein>
<feature type="compositionally biased region" description="Basic and acidic residues" evidence="1">
    <location>
        <begin position="15"/>
        <end position="27"/>
    </location>
</feature>
<dbReference type="AlphaFoldDB" id="A0A9W4XK04"/>
<dbReference type="PANTHER" id="PTHR35392:SF3">
    <property type="entry name" value="ZN(2)-C6 FUNGAL-TYPE DOMAIN-CONTAINING PROTEIN"/>
    <property type="match status" value="1"/>
</dbReference>
<accession>A0A9W4XK04</accession>
<dbReference type="OrthoDB" id="3474066at2759"/>
<keyword evidence="4" id="KW-1185">Reference proteome</keyword>
<evidence type="ECO:0000313" key="3">
    <source>
        <dbReference type="EMBL" id="CAI6330970.1"/>
    </source>
</evidence>
<feature type="region of interest" description="Disordered" evidence="1">
    <location>
        <begin position="281"/>
        <end position="304"/>
    </location>
</feature>
<evidence type="ECO:0000313" key="4">
    <source>
        <dbReference type="Proteomes" id="UP001152607"/>
    </source>
</evidence>
<keyword evidence="2" id="KW-0812">Transmembrane</keyword>
<dbReference type="Proteomes" id="UP001152607">
    <property type="component" value="Unassembled WGS sequence"/>
</dbReference>
<evidence type="ECO:0000256" key="1">
    <source>
        <dbReference type="SAM" id="MobiDB-lite"/>
    </source>
</evidence>
<reference evidence="3" key="1">
    <citation type="submission" date="2023-01" db="EMBL/GenBank/DDBJ databases">
        <authorList>
            <person name="Van Ghelder C."/>
            <person name="Rancurel C."/>
        </authorList>
    </citation>
    <scope>NUCLEOTIDE SEQUENCE</scope>
    <source>
        <strain evidence="3">CNCM I-4278</strain>
    </source>
</reference>
<gene>
    <name evidence="3" type="ORF">PDIGIT_LOCUS4351</name>
</gene>
<keyword evidence="2" id="KW-0472">Membrane</keyword>
<evidence type="ECO:0008006" key="5">
    <source>
        <dbReference type="Google" id="ProtNLM"/>
    </source>
</evidence>
<name>A0A9W4XK04_9PLEO</name>
<feature type="compositionally biased region" description="Low complexity" evidence="1">
    <location>
        <begin position="77"/>
        <end position="92"/>
    </location>
</feature>
<organism evidence="3 4">
    <name type="scientific">Periconia digitata</name>
    <dbReference type="NCBI Taxonomy" id="1303443"/>
    <lineage>
        <taxon>Eukaryota</taxon>
        <taxon>Fungi</taxon>
        <taxon>Dikarya</taxon>
        <taxon>Ascomycota</taxon>
        <taxon>Pezizomycotina</taxon>
        <taxon>Dothideomycetes</taxon>
        <taxon>Pleosporomycetidae</taxon>
        <taxon>Pleosporales</taxon>
        <taxon>Massarineae</taxon>
        <taxon>Periconiaceae</taxon>
        <taxon>Periconia</taxon>
    </lineage>
</organism>
<keyword evidence="2" id="KW-1133">Transmembrane helix</keyword>
<feature type="region of interest" description="Disordered" evidence="1">
    <location>
        <begin position="1"/>
        <end position="38"/>
    </location>
</feature>
<comment type="caution">
    <text evidence="3">The sequence shown here is derived from an EMBL/GenBank/DDBJ whole genome shotgun (WGS) entry which is preliminary data.</text>
</comment>
<evidence type="ECO:0000256" key="2">
    <source>
        <dbReference type="SAM" id="Phobius"/>
    </source>
</evidence>
<dbReference type="EMBL" id="CAOQHR010000002">
    <property type="protein sequence ID" value="CAI6330970.1"/>
    <property type="molecule type" value="Genomic_DNA"/>
</dbReference>
<proteinExistence type="predicted"/>
<feature type="region of interest" description="Disordered" evidence="1">
    <location>
        <begin position="77"/>
        <end position="112"/>
    </location>
</feature>
<dbReference type="InterPro" id="IPR052973">
    <property type="entry name" value="Fungal_sec-metab_reg_TF"/>
</dbReference>
<sequence length="715" mass="80884">MNRRSSLSGEGAPDAFRRPKRSPDHLSHGMTLPTLPKRKRMSQDLGDYNAVHQYVLLAAADVLHVPVERLLSIAESPSSSDIFETSSSTSSNDHGHGSTPPDSSGSERTSHVVRSRLVRRPKAHPAFHQGHTSLATHGKAFTGGVDNFMSDQLFENLDTEPLDDLFATEEPTPAMSQDSGIEMGDSNIWPESSVSEFSFTSYDPQTTGHQSTTLLPTVGPLAGMDDFSFSNYAEIPFQMNQSLQDLNELNYSNGSWNVAPSNAIRPNVDLFALNPGVQSDLKSFPKESGSKGRRRGPFRAEEQRQETGLTRKLGACIRCSLHRIRCIPDPNSPSGCCKTCTQASHTKARWLPCLRYKIIDAELLAHDVCPRPTWTTRWKKMELVDISTWASNSIKSIQCTQDVGNTSYTLQVREFKPIEGDALSRRWKIDGIPYTYNCTNYAVADMREAGKTLMQFAKQSLPVAINHWVDGQDSLLRHTYNMAYSYSIDAGLRNEDRELLSATLQLWAASRMMSKAAHICGRETLGMTRQDFGPKSASTNKILMPPVFSAQMEVIFVTMMLQPLKKEILDRLKVLVGENNRRSWLAIYLCIFLLLHSCALLTARDRERAVMQGFPLRFYRPRVIDEIHNGAKILLAYFHFCNRGSFPLHMDWTSADQIALAELKPEQIKFMQNNVKEYEKKSSHFRHILENKIYEDEFYFIAQLYEKDWKPRHTV</sequence>
<dbReference type="PANTHER" id="PTHR35392">
    <property type="entry name" value="ZN(II)2CYS6 TRANSCRIPTION FACTOR (EUROFUNG)-RELATED-RELATED"/>
    <property type="match status" value="1"/>
</dbReference>
<feature type="transmembrane region" description="Helical" evidence="2">
    <location>
        <begin position="584"/>
        <end position="603"/>
    </location>
</feature>